<proteinExistence type="predicted"/>
<reference evidence="2 4" key="1">
    <citation type="submission" date="2018-05" db="EMBL/GenBank/DDBJ databases">
        <title>The complete genome of Lysobacter maris HZ9B, a marine bacterium antagonistic against terrestrial plant pathogens.</title>
        <authorList>
            <person name="Zhang X.-Q."/>
        </authorList>
    </citation>
    <scope>NUCLEOTIDE SEQUENCE [LARGE SCALE GENOMIC DNA]</scope>
    <source>
        <strain evidence="2 4">HZ9B</strain>
    </source>
</reference>
<dbReference type="Gene3D" id="3.40.250.10">
    <property type="entry name" value="Rhodanese-like domain"/>
    <property type="match status" value="1"/>
</dbReference>
<dbReference type="SMART" id="SM00450">
    <property type="entry name" value="RHOD"/>
    <property type="match status" value="1"/>
</dbReference>
<dbReference type="PROSITE" id="PS00380">
    <property type="entry name" value="RHODANESE_1"/>
    <property type="match status" value="1"/>
</dbReference>
<dbReference type="Proteomes" id="UP000320431">
    <property type="component" value="Unassembled WGS sequence"/>
</dbReference>
<keyword evidence="4" id="KW-1185">Reference proteome</keyword>
<dbReference type="InterPro" id="IPR036873">
    <property type="entry name" value="Rhodanese-like_dom_sf"/>
</dbReference>
<evidence type="ECO:0000313" key="5">
    <source>
        <dbReference type="Proteomes" id="UP000320431"/>
    </source>
</evidence>
<dbReference type="AlphaFoldDB" id="A0A2U9TFF5"/>
<gene>
    <name evidence="2" type="ORF">C9I47_2673</name>
    <name evidence="3" type="ORF">FKV24_011760</name>
</gene>
<feature type="domain" description="Rhodanese" evidence="1">
    <location>
        <begin position="29"/>
        <end position="129"/>
    </location>
</feature>
<dbReference type="InterPro" id="IPR001763">
    <property type="entry name" value="Rhodanese-like_dom"/>
</dbReference>
<dbReference type="EMBL" id="VICD02000206">
    <property type="protein sequence ID" value="KAB8181285.1"/>
    <property type="molecule type" value="Genomic_DNA"/>
</dbReference>
<dbReference type="EMBL" id="CP029843">
    <property type="protein sequence ID" value="AWV08349.1"/>
    <property type="molecule type" value="Genomic_DNA"/>
</dbReference>
<dbReference type="PROSITE" id="PS50206">
    <property type="entry name" value="RHODANESE_3"/>
    <property type="match status" value="1"/>
</dbReference>
<dbReference type="KEGG" id="lmb:C9I47_2673"/>
<dbReference type="RefSeq" id="WP_111267389.1">
    <property type="nucleotide sequence ID" value="NZ_CP029843.1"/>
</dbReference>
<accession>A0A2U9TFF5</accession>
<sequence length="130" mass="13706">MSTYITASELVGEARARIREVAPSAFAADRGDEVLIDVREPAEFETGHIPGAINIPRGVLEFQVDAHPAVANVSDPALSHKQRPVVVVCRTGGRAALSAVNLQRLGFADVRSIAGGVVAWSEAGLPLVVR</sequence>
<dbReference type="Proteomes" id="UP000249447">
    <property type="component" value="Chromosome"/>
</dbReference>
<dbReference type="PANTHER" id="PTHR44086:SF10">
    <property type="entry name" value="THIOSULFATE SULFURTRANSFERASE_RHODANESE-LIKE DOMAIN-CONTAINING PROTEIN 3"/>
    <property type="match status" value="1"/>
</dbReference>
<name>A0A2U9TFF5_9GAMM</name>
<reference evidence="3 5" key="2">
    <citation type="submission" date="2019-10" db="EMBL/GenBank/DDBJ databases">
        <title>Lysobacter alkalisoli sp. nov., isolated from saline-alkaline soil.</title>
        <authorList>
            <person name="Sun J.-Q."/>
        </authorList>
    </citation>
    <scope>NUCLEOTIDE SEQUENCE [LARGE SCALE GENOMIC DNA]</scope>
    <source>
        <strain evidence="3 5">KCTC 42381</strain>
    </source>
</reference>
<evidence type="ECO:0000313" key="2">
    <source>
        <dbReference type="EMBL" id="AWV08349.1"/>
    </source>
</evidence>
<evidence type="ECO:0000313" key="3">
    <source>
        <dbReference type="EMBL" id="KAB8181285.1"/>
    </source>
</evidence>
<dbReference type="SUPFAM" id="SSF52821">
    <property type="entry name" value="Rhodanese/Cell cycle control phosphatase"/>
    <property type="match status" value="1"/>
</dbReference>
<protein>
    <recommendedName>
        <fullName evidence="1">Rhodanese domain-containing protein</fullName>
    </recommendedName>
</protein>
<evidence type="ECO:0000313" key="4">
    <source>
        <dbReference type="Proteomes" id="UP000249447"/>
    </source>
</evidence>
<dbReference type="Pfam" id="PF00581">
    <property type="entry name" value="Rhodanese"/>
    <property type="match status" value="1"/>
</dbReference>
<dbReference type="OrthoDB" id="9814704at2"/>
<evidence type="ECO:0000259" key="1">
    <source>
        <dbReference type="PROSITE" id="PS50206"/>
    </source>
</evidence>
<dbReference type="InterPro" id="IPR001307">
    <property type="entry name" value="Thiosulphate_STrfase_CS"/>
</dbReference>
<dbReference type="PANTHER" id="PTHR44086">
    <property type="entry name" value="THIOSULFATE SULFURTRANSFERASE RDL2, MITOCHONDRIAL-RELATED"/>
    <property type="match status" value="1"/>
</dbReference>
<organism evidence="2 4">
    <name type="scientific">Marilutibacter maris</name>
    <dbReference type="NCBI Taxonomy" id="1605891"/>
    <lineage>
        <taxon>Bacteria</taxon>
        <taxon>Pseudomonadati</taxon>
        <taxon>Pseudomonadota</taxon>
        <taxon>Gammaproteobacteria</taxon>
        <taxon>Lysobacterales</taxon>
        <taxon>Lysobacteraceae</taxon>
        <taxon>Marilutibacter</taxon>
    </lineage>
</organism>
<dbReference type="GO" id="GO:0004792">
    <property type="term" value="F:thiosulfate-cyanide sulfurtransferase activity"/>
    <property type="evidence" value="ECO:0007669"/>
    <property type="project" value="InterPro"/>
</dbReference>